<keyword evidence="2" id="KW-1185">Reference proteome</keyword>
<organism evidence="1 2">
    <name type="scientific">Pedosphaera parvula (strain Ellin514)</name>
    <dbReference type="NCBI Taxonomy" id="320771"/>
    <lineage>
        <taxon>Bacteria</taxon>
        <taxon>Pseudomonadati</taxon>
        <taxon>Verrucomicrobiota</taxon>
        <taxon>Pedosphaerae</taxon>
        <taxon>Pedosphaerales</taxon>
        <taxon>Pedosphaeraceae</taxon>
        <taxon>Pedosphaera</taxon>
    </lineage>
</organism>
<dbReference type="EMBL" id="ABOX02000019">
    <property type="protein sequence ID" value="EEF60222.1"/>
    <property type="molecule type" value="Genomic_DNA"/>
</dbReference>
<dbReference type="STRING" id="320771.Cflav_PD3281"/>
<dbReference type="Proteomes" id="UP000003688">
    <property type="component" value="Unassembled WGS sequence"/>
</dbReference>
<proteinExistence type="predicted"/>
<evidence type="ECO:0000313" key="2">
    <source>
        <dbReference type="Proteomes" id="UP000003688"/>
    </source>
</evidence>
<dbReference type="RefSeq" id="WP_007415788.1">
    <property type="nucleotide sequence ID" value="NZ_ABOX02000019.1"/>
</dbReference>
<sequence length="85" mass="9649">MTGTEQSILQTLVELDEKVKAMPTTNPKPNLLPVFARLDELTRQLPVQTAPELLHYLHKKSYQKARLFLEGQDAENARGNCHGHQ</sequence>
<comment type="caution">
    <text evidence="1">The sequence shown here is derived from an EMBL/GenBank/DDBJ whole genome shotgun (WGS) entry which is preliminary data.</text>
</comment>
<reference evidence="1 2" key="1">
    <citation type="journal article" date="2011" name="J. Bacteriol.">
        <title>Genome sequence of 'Pedosphaera parvula' Ellin514, an aerobic Verrucomicrobial isolate from pasture soil.</title>
        <authorList>
            <person name="Kant R."/>
            <person name="van Passel M.W."/>
            <person name="Sangwan P."/>
            <person name="Palva A."/>
            <person name="Lucas S."/>
            <person name="Copeland A."/>
            <person name="Lapidus A."/>
            <person name="Glavina Del Rio T."/>
            <person name="Dalin E."/>
            <person name="Tice H."/>
            <person name="Bruce D."/>
            <person name="Goodwin L."/>
            <person name="Pitluck S."/>
            <person name="Chertkov O."/>
            <person name="Larimer F.W."/>
            <person name="Land M.L."/>
            <person name="Hauser L."/>
            <person name="Brettin T.S."/>
            <person name="Detter J.C."/>
            <person name="Han S."/>
            <person name="de Vos W.M."/>
            <person name="Janssen P.H."/>
            <person name="Smidt H."/>
        </authorList>
    </citation>
    <scope>NUCLEOTIDE SEQUENCE [LARGE SCALE GENOMIC DNA]</scope>
    <source>
        <strain evidence="1 2">Ellin514</strain>
    </source>
</reference>
<dbReference type="AlphaFoldDB" id="B9XIZ5"/>
<gene>
    <name evidence="1" type="ORF">Cflav_PD3281</name>
</gene>
<accession>B9XIZ5</accession>
<protein>
    <submittedName>
        <fullName evidence="1">Uncharacterized protein</fullName>
    </submittedName>
</protein>
<name>B9XIZ5_PEDPL</name>
<dbReference type="OrthoDB" id="198472at2"/>
<evidence type="ECO:0000313" key="1">
    <source>
        <dbReference type="EMBL" id="EEF60222.1"/>
    </source>
</evidence>